<dbReference type="EC" id="2.7.13.3" evidence="3"/>
<dbReference type="InterPro" id="IPR036097">
    <property type="entry name" value="HisK_dim/P_sf"/>
</dbReference>
<evidence type="ECO:0000256" key="7">
    <source>
        <dbReference type="ARBA" id="ARBA00023012"/>
    </source>
</evidence>
<dbReference type="InterPro" id="IPR003661">
    <property type="entry name" value="HisK_dim/P_dom"/>
</dbReference>
<dbReference type="Gene3D" id="3.30.565.10">
    <property type="entry name" value="Histidine kinase-like ATPase, C-terminal domain"/>
    <property type="match status" value="1"/>
</dbReference>
<evidence type="ECO:0000256" key="1">
    <source>
        <dbReference type="ARBA" id="ARBA00000085"/>
    </source>
</evidence>
<evidence type="ECO:0000256" key="4">
    <source>
        <dbReference type="ARBA" id="ARBA00022553"/>
    </source>
</evidence>
<organism evidence="14">
    <name type="scientific">uncultured delta proteobacterium</name>
    <dbReference type="NCBI Taxonomy" id="34034"/>
    <lineage>
        <taxon>Bacteria</taxon>
        <taxon>Deltaproteobacteria</taxon>
        <taxon>environmental samples</taxon>
    </lineage>
</organism>
<dbReference type="SUPFAM" id="SSF52172">
    <property type="entry name" value="CheY-like"/>
    <property type="match status" value="2"/>
</dbReference>
<dbReference type="InterPro" id="IPR005467">
    <property type="entry name" value="His_kinase_dom"/>
</dbReference>
<evidence type="ECO:0000313" key="14">
    <source>
        <dbReference type="EMBL" id="SBW02871.1"/>
    </source>
</evidence>
<dbReference type="PROSITE" id="PS50109">
    <property type="entry name" value="HIS_KIN"/>
    <property type="match status" value="1"/>
</dbReference>
<dbReference type="SMART" id="SM00387">
    <property type="entry name" value="HATPase_c"/>
    <property type="match status" value="1"/>
</dbReference>
<name>A0A212JTS8_9DELT</name>
<evidence type="ECO:0000259" key="11">
    <source>
        <dbReference type="PROSITE" id="PS50109"/>
    </source>
</evidence>
<feature type="transmembrane region" description="Helical" evidence="10">
    <location>
        <begin position="12"/>
        <end position="30"/>
    </location>
</feature>
<dbReference type="Pfam" id="PF02518">
    <property type="entry name" value="HATPase_c"/>
    <property type="match status" value="1"/>
</dbReference>
<dbReference type="CDD" id="cd12913">
    <property type="entry name" value="PDC1_MCP_like"/>
    <property type="match status" value="1"/>
</dbReference>
<dbReference type="InterPro" id="IPR011006">
    <property type="entry name" value="CheY-like_superfamily"/>
</dbReference>
<keyword evidence="5 14" id="KW-0808">Transferase</keyword>
<evidence type="ECO:0000259" key="12">
    <source>
        <dbReference type="PROSITE" id="PS50110"/>
    </source>
</evidence>
<dbReference type="Gene3D" id="6.10.340.10">
    <property type="match status" value="1"/>
</dbReference>
<protein>
    <recommendedName>
        <fullName evidence="3">histidine kinase</fullName>
        <ecNumber evidence="3">2.7.13.3</ecNumber>
    </recommendedName>
</protein>
<keyword evidence="7" id="KW-0902">Two-component regulatory system</keyword>
<gene>
    <name evidence="14" type="ORF">KL86DPRO_20047</name>
</gene>
<feature type="domain" description="Response regulatory" evidence="12">
    <location>
        <begin position="754"/>
        <end position="870"/>
    </location>
</feature>
<feature type="modified residue" description="4-aspartylphosphate" evidence="8">
    <location>
        <position position="943"/>
    </location>
</feature>
<evidence type="ECO:0000256" key="8">
    <source>
        <dbReference type="PROSITE-ProRule" id="PRU00169"/>
    </source>
</evidence>
<dbReference type="PRINTS" id="PR00344">
    <property type="entry name" value="BCTRLSENSOR"/>
</dbReference>
<dbReference type="CDD" id="cd16922">
    <property type="entry name" value="HATPase_EvgS-ArcB-TorS-like"/>
    <property type="match status" value="1"/>
</dbReference>
<keyword evidence="10" id="KW-0812">Transmembrane</keyword>
<dbReference type="Gene3D" id="3.40.50.2300">
    <property type="match status" value="2"/>
</dbReference>
<dbReference type="Pfam" id="PF00672">
    <property type="entry name" value="HAMP"/>
    <property type="match status" value="1"/>
</dbReference>
<feature type="domain" description="Histidine kinase" evidence="11">
    <location>
        <begin position="513"/>
        <end position="735"/>
    </location>
</feature>
<dbReference type="CDD" id="cd06225">
    <property type="entry name" value="HAMP"/>
    <property type="match status" value="1"/>
</dbReference>
<dbReference type="GO" id="GO:0016020">
    <property type="term" value="C:membrane"/>
    <property type="evidence" value="ECO:0007669"/>
    <property type="project" value="UniProtKB-SubCell"/>
</dbReference>
<dbReference type="GO" id="GO:0000155">
    <property type="term" value="F:phosphorelay sensor kinase activity"/>
    <property type="evidence" value="ECO:0007669"/>
    <property type="project" value="InterPro"/>
</dbReference>
<accession>A0A212JTS8</accession>
<dbReference type="FunFam" id="3.30.565.10:FF:000010">
    <property type="entry name" value="Sensor histidine kinase RcsC"/>
    <property type="match status" value="1"/>
</dbReference>
<dbReference type="CDD" id="cd00156">
    <property type="entry name" value="REC"/>
    <property type="match status" value="1"/>
</dbReference>
<dbReference type="Pfam" id="PF00512">
    <property type="entry name" value="HisKA"/>
    <property type="match status" value="1"/>
</dbReference>
<evidence type="ECO:0000256" key="3">
    <source>
        <dbReference type="ARBA" id="ARBA00012438"/>
    </source>
</evidence>
<dbReference type="SUPFAM" id="SSF47384">
    <property type="entry name" value="Homodimeric domain of signal transducing histidine kinase"/>
    <property type="match status" value="1"/>
</dbReference>
<dbReference type="Gene3D" id="3.30.450.20">
    <property type="entry name" value="PAS domain"/>
    <property type="match status" value="1"/>
</dbReference>
<evidence type="ECO:0000256" key="9">
    <source>
        <dbReference type="SAM" id="Coils"/>
    </source>
</evidence>
<dbReference type="PROSITE" id="PS50885">
    <property type="entry name" value="HAMP"/>
    <property type="match status" value="1"/>
</dbReference>
<feature type="domain" description="Response regulatory" evidence="12">
    <location>
        <begin position="892"/>
        <end position="1012"/>
    </location>
</feature>
<dbReference type="InterPro" id="IPR003594">
    <property type="entry name" value="HATPase_dom"/>
</dbReference>
<dbReference type="SMART" id="SM00448">
    <property type="entry name" value="REC"/>
    <property type="match status" value="2"/>
</dbReference>
<evidence type="ECO:0000259" key="13">
    <source>
        <dbReference type="PROSITE" id="PS50885"/>
    </source>
</evidence>
<reference evidence="14" key="1">
    <citation type="submission" date="2016-04" db="EMBL/GenBank/DDBJ databases">
        <authorList>
            <person name="Evans L.H."/>
            <person name="Alamgir A."/>
            <person name="Owens N."/>
            <person name="Weber N.D."/>
            <person name="Virtaneva K."/>
            <person name="Barbian K."/>
            <person name="Babar A."/>
            <person name="Rosenke K."/>
        </authorList>
    </citation>
    <scope>NUCLEOTIDE SEQUENCE</scope>
    <source>
        <strain evidence="14">86</strain>
    </source>
</reference>
<evidence type="ECO:0000256" key="5">
    <source>
        <dbReference type="ARBA" id="ARBA00022679"/>
    </source>
</evidence>
<dbReference type="EMBL" id="FLUQ01000002">
    <property type="protein sequence ID" value="SBW02871.1"/>
    <property type="molecule type" value="Genomic_DNA"/>
</dbReference>
<dbReference type="SMART" id="SM00388">
    <property type="entry name" value="HisKA"/>
    <property type="match status" value="1"/>
</dbReference>
<feature type="coiled-coil region" evidence="9">
    <location>
        <begin position="462"/>
        <end position="506"/>
    </location>
</feature>
<dbReference type="Pfam" id="PF00072">
    <property type="entry name" value="Response_reg"/>
    <property type="match status" value="2"/>
</dbReference>
<dbReference type="Gene3D" id="1.10.287.130">
    <property type="match status" value="1"/>
</dbReference>
<keyword evidence="9" id="KW-0175">Coiled coil</keyword>
<dbReference type="SMART" id="SM00304">
    <property type="entry name" value="HAMP"/>
    <property type="match status" value="1"/>
</dbReference>
<feature type="domain" description="HAMP" evidence="13">
    <location>
        <begin position="418"/>
        <end position="470"/>
    </location>
</feature>
<dbReference type="Pfam" id="PF22673">
    <property type="entry name" value="MCP-like_PDC_1"/>
    <property type="match status" value="1"/>
</dbReference>
<evidence type="ECO:0000256" key="2">
    <source>
        <dbReference type="ARBA" id="ARBA00004370"/>
    </source>
</evidence>
<keyword evidence="10" id="KW-1133">Transmembrane helix</keyword>
<dbReference type="SUPFAM" id="SSF158472">
    <property type="entry name" value="HAMP domain-like"/>
    <property type="match status" value="1"/>
</dbReference>
<keyword evidence="6 14" id="KW-0418">Kinase</keyword>
<dbReference type="InterPro" id="IPR003660">
    <property type="entry name" value="HAMP_dom"/>
</dbReference>
<comment type="catalytic activity">
    <reaction evidence="1">
        <text>ATP + protein L-histidine = ADP + protein N-phospho-L-histidine.</text>
        <dbReference type="EC" id="2.7.13.3"/>
    </reaction>
</comment>
<feature type="modified residue" description="4-aspartylphosphate" evidence="8">
    <location>
        <position position="804"/>
    </location>
</feature>
<dbReference type="PROSITE" id="PS50110">
    <property type="entry name" value="RESPONSE_REGULATORY"/>
    <property type="match status" value="2"/>
</dbReference>
<keyword evidence="4 8" id="KW-0597">Phosphoprotein</keyword>
<evidence type="ECO:0000256" key="10">
    <source>
        <dbReference type="SAM" id="Phobius"/>
    </source>
</evidence>
<dbReference type="SUPFAM" id="SSF55874">
    <property type="entry name" value="ATPase domain of HSP90 chaperone/DNA topoisomerase II/histidine kinase"/>
    <property type="match status" value="1"/>
</dbReference>
<dbReference type="InterPro" id="IPR036890">
    <property type="entry name" value="HATPase_C_sf"/>
</dbReference>
<dbReference type="PANTHER" id="PTHR45339:SF1">
    <property type="entry name" value="HYBRID SIGNAL TRANSDUCTION HISTIDINE KINASE J"/>
    <property type="match status" value="1"/>
</dbReference>
<comment type="subcellular location">
    <subcellularLocation>
        <location evidence="2">Membrane</location>
    </subcellularLocation>
</comment>
<sequence>MFTRLNLKTKIFFLVTAVVVVSFLSVVMIVSSRSIGAAKADAFILAKETAEKYKNEITAELQGARVTSETLSVVFETLKEHEVTDRTLMNDILKRALLQKEYITAFCIGYEPNALDGKDAEYAGKKPEYDETGRYAPYWNKSGDTIQVQPLYDIDIADWWIVPKRTKQEYLTDPYPYEVQGRTVMLASMIFPILHKGEFIGIISSDIVLDKLQEMVSRVDTRGTGEYTEIFSNSGAIVAHPDKQYLARDIRETALRDMVVNDPQKRDAVLQYAQMYLEKNLLAEQADEARVKDRDALAAFMKNLRDNAADPKAAPLAWPAISPDLAGEMLSAVPATLREAAEARSAIKGGKLHIVSGKDFYTVYMPVRLSAATNPWSVAVNVPMTEVLKSADSIRNYVMAVSLVSICFIAALLYLIARSVTKPVLVLAKTAKALGEGQFDIDVPQSRGGEIGVLAGAFKVMAERINELVTKLQNYARELEEKNRNLKTLNEMLVAAKEQAEESSRAKSDFLSNMSHEMRTPLNAVIGMTSIGKAAPDMKKKDYAFKKIEDASTHLLGVVNDILDMSKIEANKLELSVMDFDFERMLRKVVNFINFRVDEKKQDFHVTVDKNIPRRLSGDDQRLAQVLTNLLSNAVKFTPENGSIRLDTSLVEEKDGECVIRFEVADTGIGISHEQQARLFQAFQQADSSTSRDFGGTGLGLAISKRIVDLMRGQIWIESELGKGATFIFTVRIARGGAERQSSLDAGVNWKNIRVLAADDDAETREYFAETAAGFGIACDVVPGGAEALALLEKGVHYDIYFIDWKMPGMNGIELSRKIRELSGGKAVVTMISSVEWGVIAGEAKAAGVDRFLPKPMFRSDIADCINECLGLGALPEEETPCRVTDSFPGRHVLLAEDVAINREICLALLEPTQLEIDCATNGKEAFVMFSENQDRYDMILMDVQMPVMDGLEATRRIRALGTPKALTIPIIAMTANVFREDIEKCLAAGMNDHLGKPLDMDVVGEKLRRYFSQSGA</sequence>
<dbReference type="AlphaFoldDB" id="A0A212JTS8"/>
<keyword evidence="10" id="KW-0472">Membrane</keyword>
<dbReference type="InterPro" id="IPR004358">
    <property type="entry name" value="Sig_transdc_His_kin-like_C"/>
</dbReference>
<proteinExistence type="predicted"/>
<dbReference type="CDD" id="cd17546">
    <property type="entry name" value="REC_hyHK_CKI1_RcsC-like"/>
    <property type="match status" value="1"/>
</dbReference>
<dbReference type="CDD" id="cd00082">
    <property type="entry name" value="HisKA"/>
    <property type="match status" value="1"/>
</dbReference>
<dbReference type="InterPro" id="IPR001789">
    <property type="entry name" value="Sig_transdc_resp-reg_receiver"/>
</dbReference>
<evidence type="ECO:0000256" key="6">
    <source>
        <dbReference type="ARBA" id="ARBA00022777"/>
    </source>
</evidence>
<dbReference type="PANTHER" id="PTHR45339">
    <property type="entry name" value="HYBRID SIGNAL TRANSDUCTION HISTIDINE KINASE J"/>
    <property type="match status" value="1"/>
</dbReference>